<organism evidence="1 2">
    <name type="scientific">Candidatus Epulonipiscium fishelsonii</name>
    <dbReference type="NCBI Taxonomy" id="77094"/>
    <lineage>
        <taxon>Bacteria</taxon>
        <taxon>Bacillati</taxon>
        <taxon>Bacillota</taxon>
        <taxon>Clostridia</taxon>
        <taxon>Lachnospirales</taxon>
        <taxon>Lachnospiraceae</taxon>
        <taxon>Candidatus Epulonipiscium</taxon>
    </lineage>
</organism>
<accession>A0ACC8XI22</accession>
<name>A0ACC8XI22_9FIRM</name>
<evidence type="ECO:0000313" key="1">
    <source>
        <dbReference type="EMBL" id="ONI44555.1"/>
    </source>
</evidence>
<sequence>MNAIFTRRSVRQFADKTVEQEKIEKILRAAMQAPSANNQQPWDFIVVEGKENLDKLSKYNPYAGCLKNASAAIIVLGNTERIMFPHWEQDLGAATQNIQLEAVELGLGSVWLGTAPNKERMEFIRKLYGLNENMLPYSVIALGYPKDTNANHFTDRYDASRIKYIK</sequence>
<evidence type="ECO:0000313" key="2">
    <source>
        <dbReference type="Proteomes" id="UP000188637"/>
    </source>
</evidence>
<comment type="caution">
    <text evidence="1">The sequence shown here is derived from an EMBL/GenBank/DDBJ whole genome shotgun (WGS) entry which is preliminary data.</text>
</comment>
<gene>
    <name evidence="1" type="ORF">AN640_05450</name>
</gene>
<protein>
    <submittedName>
        <fullName evidence="1">Nitroreductase</fullName>
    </submittedName>
</protein>
<dbReference type="EMBL" id="LJHD01000104">
    <property type="protein sequence ID" value="ONI44555.1"/>
    <property type="molecule type" value="Genomic_DNA"/>
</dbReference>
<reference evidence="1" key="1">
    <citation type="submission" date="2016-08" db="EMBL/GenBank/DDBJ databases">
        <authorList>
            <person name="Ngugi D.K."/>
            <person name="Miyake S."/>
            <person name="Stingl U."/>
        </authorList>
    </citation>
    <scope>NUCLEOTIDE SEQUENCE</scope>
    <source>
        <strain evidence="1">SCG-D08WGA-EpuloA1</strain>
    </source>
</reference>
<dbReference type="Proteomes" id="UP000188637">
    <property type="component" value="Unassembled WGS sequence"/>
</dbReference>
<proteinExistence type="predicted"/>
<keyword evidence="2" id="KW-1185">Reference proteome</keyword>